<accession>A0A183SPH4</accession>
<dbReference type="WBParaSite" id="SSLN_0000631701-mRNA-1">
    <property type="protein sequence ID" value="SSLN_0000631701-mRNA-1"/>
    <property type="gene ID" value="SSLN_0000631701"/>
</dbReference>
<feature type="domain" description="Endonuclease/exonuclease/phosphatase" evidence="1">
    <location>
        <begin position="175"/>
        <end position="328"/>
    </location>
</feature>
<protein>
    <submittedName>
        <fullName evidence="2">Endo/exonuclease/phosphatase domain-containing protein</fullName>
    </submittedName>
</protein>
<reference evidence="2" key="1">
    <citation type="submission" date="2016-06" db="UniProtKB">
        <authorList>
            <consortium name="WormBaseParasite"/>
        </authorList>
    </citation>
    <scope>IDENTIFICATION</scope>
</reference>
<sequence>LRASEGLAGFVDPMGDLIIDFGAAEEVAAQEGEGVHGYQLRAIDIDASSVAGGIGWRLMLDHRFLRVAVQSKIVTSGSEEVPFCRCIECTVVTEDNFMYGGCGYKRLGLHPPLLEELAILPIFTSTPVPFFLLRPRLEDQKIRGRKTQTNNNNPVPIPTDHTLRAARVSPHTLAAWNVHSLLDNLRSKRSERRTALVARELARYKVDIAAFSETRFSEQGHLEEIGAGYTFIWSNRQKAERRDAGVALAIRNDLGRRLPCLPQGINDRLMSLQLPLRGYQFATITIAYAPPMTSSDAVKDKLYEDLHALLATVPNVDKLIVLGDFNTHVGTDHAAWR</sequence>
<proteinExistence type="predicted"/>
<dbReference type="InterPro" id="IPR005135">
    <property type="entry name" value="Endo/exonuclease/phosphatase"/>
</dbReference>
<dbReference type="AlphaFoldDB" id="A0A183SPH4"/>
<dbReference type="Gene3D" id="3.60.10.10">
    <property type="entry name" value="Endonuclease/exonuclease/phosphatase"/>
    <property type="match status" value="1"/>
</dbReference>
<evidence type="ECO:0000259" key="1">
    <source>
        <dbReference type="Pfam" id="PF03372"/>
    </source>
</evidence>
<organism evidence="2">
    <name type="scientific">Schistocephalus solidus</name>
    <name type="common">Tapeworm</name>
    <dbReference type="NCBI Taxonomy" id="70667"/>
    <lineage>
        <taxon>Eukaryota</taxon>
        <taxon>Metazoa</taxon>
        <taxon>Spiralia</taxon>
        <taxon>Lophotrochozoa</taxon>
        <taxon>Platyhelminthes</taxon>
        <taxon>Cestoda</taxon>
        <taxon>Eucestoda</taxon>
        <taxon>Diphyllobothriidea</taxon>
        <taxon>Diphyllobothriidae</taxon>
        <taxon>Schistocephalus</taxon>
    </lineage>
</organism>
<evidence type="ECO:0000313" key="2">
    <source>
        <dbReference type="WBParaSite" id="SSLN_0000631701-mRNA-1"/>
    </source>
</evidence>
<name>A0A183SPH4_SCHSO</name>
<dbReference type="InterPro" id="IPR036691">
    <property type="entry name" value="Endo/exonu/phosph_ase_sf"/>
</dbReference>
<dbReference type="GO" id="GO:0003824">
    <property type="term" value="F:catalytic activity"/>
    <property type="evidence" value="ECO:0007669"/>
    <property type="project" value="InterPro"/>
</dbReference>
<dbReference type="Pfam" id="PF03372">
    <property type="entry name" value="Exo_endo_phos"/>
    <property type="match status" value="1"/>
</dbReference>
<dbReference type="SUPFAM" id="SSF56219">
    <property type="entry name" value="DNase I-like"/>
    <property type="match status" value="1"/>
</dbReference>